<name>A0AAV5BI47_ELECO</name>
<sequence>MQTSLMVMATTFPVQPPQSSRLSAAAPVSGPSVTSWRRRGHSASRCLRVQRNSALHSAQAHSDHLDIVDGDGLNPGGFHPSMGRFLSSPRQPSRFR</sequence>
<comment type="caution">
    <text evidence="2">The sequence shown here is derived from an EMBL/GenBank/DDBJ whole genome shotgun (WGS) entry which is preliminary data.</text>
</comment>
<feature type="region of interest" description="Disordered" evidence="1">
    <location>
        <begin position="15"/>
        <end position="42"/>
    </location>
</feature>
<dbReference type="AlphaFoldDB" id="A0AAV5BI47"/>
<evidence type="ECO:0000313" key="3">
    <source>
        <dbReference type="Proteomes" id="UP001054889"/>
    </source>
</evidence>
<keyword evidence="3" id="KW-1185">Reference proteome</keyword>
<gene>
    <name evidence="2" type="primary">ga00689</name>
    <name evidence="2" type="ORF">PR202_ga00689</name>
</gene>
<evidence type="ECO:0000256" key="1">
    <source>
        <dbReference type="SAM" id="MobiDB-lite"/>
    </source>
</evidence>
<accession>A0AAV5BI47</accession>
<organism evidence="2 3">
    <name type="scientific">Eleusine coracana subsp. coracana</name>
    <dbReference type="NCBI Taxonomy" id="191504"/>
    <lineage>
        <taxon>Eukaryota</taxon>
        <taxon>Viridiplantae</taxon>
        <taxon>Streptophyta</taxon>
        <taxon>Embryophyta</taxon>
        <taxon>Tracheophyta</taxon>
        <taxon>Spermatophyta</taxon>
        <taxon>Magnoliopsida</taxon>
        <taxon>Liliopsida</taxon>
        <taxon>Poales</taxon>
        <taxon>Poaceae</taxon>
        <taxon>PACMAD clade</taxon>
        <taxon>Chloridoideae</taxon>
        <taxon>Cynodonteae</taxon>
        <taxon>Eleusininae</taxon>
        <taxon>Eleusine</taxon>
    </lineage>
</organism>
<dbReference type="Proteomes" id="UP001054889">
    <property type="component" value="Unassembled WGS sequence"/>
</dbReference>
<evidence type="ECO:0000313" key="2">
    <source>
        <dbReference type="EMBL" id="GJM84969.1"/>
    </source>
</evidence>
<proteinExistence type="predicted"/>
<reference evidence="2" key="2">
    <citation type="submission" date="2021-12" db="EMBL/GenBank/DDBJ databases">
        <title>Resequencing data analysis of finger millet.</title>
        <authorList>
            <person name="Hatakeyama M."/>
            <person name="Aluri S."/>
            <person name="Balachadran M.T."/>
            <person name="Sivarajan S.R."/>
            <person name="Poveda L."/>
            <person name="Shimizu-Inatsugi R."/>
            <person name="Schlapbach R."/>
            <person name="Sreeman S.M."/>
            <person name="Shimizu K.K."/>
        </authorList>
    </citation>
    <scope>NUCLEOTIDE SEQUENCE</scope>
</reference>
<reference evidence="2" key="1">
    <citation type="journal article" date="2018" name="DNA Res.">
        <title>Multiple hybrid de novo genome assembly of finger millet, an orphan allotetraploid crop.</title>
        <authorList>
            <person name="Hatakeyama M."/>
            <person name="Aluri S."/>
            <person name="Balachadran M.T."/>
            <person name="Sivarajan S.R."/>
            <person name="Patrignani A."/>
            <person name="Gruter S."/>
            <person name="Poveda L."/>
            <person name="Shimizu-Inatsugi R."/>
            <person name="Baeten J."/>
            <person name="Francoijs K.J."/>
            <person name="Nataraja K.N."/>
            <person name="Reddy Y.A.N."/>
            <person name="Phadnis S."/>
            <person name="Ravikumar R.L."/>
            <person name="Schlapbach R."/>
            <person name="Sreeman S.M."/>
            <person name="Shimizu K.K."/>
        </authorList>
    </citation>
    <scope>NUCLEOTIDE SEQUENCE</scope>
</reference>
<feature type="region of interest" description="Disordered" evidence="1">
    <location>
        <begin position="66"/>
        <end position="96"/>
    </location>
</feature>
<protein>
    <submittedName>
        <fullName evidence="2">Uncharacterized protein</fullName>
    </submittedName>
</protein>
<dbReference type="EMBL" id="BQKI01000001">
    <property type="protein sequence ID" value="GJM84969.1"/>
    <property type="molecule type" value="Genomic_DNA"/>
</dbReference>